<keyword evidence="2" id="KW-1185">Reference proteome</keyword>
<reference evidence="2" key="1">
    <citation type="journal article" date="2019" name="Nat. Commun.">
        <title>The genome of broomcorn millet.</title>
        <authorList>
            <person name="Zou C."/>
            <person name="Miki D."/>
            <person name="Li D."/>
            <person name="Tang Q."/>
            <person name="Xiao L."/>
            <person name="Rajput S."/>
            <person name="Deng P."/>
            <person name="Jia W."/>
            <person name="Huang R."/>
            <person name="Zhang M."/>
            <person name="Sun Y."/>
            <person name="Hu J."/>
            <person name="Fu X."/>
            <person name="Schnable P.S."/>
            <person name="Li F."/>
            <person name="Zhang H."/>
            <person name="Feng B."/>
            <person name="Zhu X."/>
            <person name="Liu R."/>
            <person name="Schnable J.C."/>
            <person name="Zhu J.-K."/>
            <person name="Zhang H."/>
        </authorList>
    </citation>
    <scope>NUCLEOTIDE SEQUENCE [LARGE SCALE GENOMIC DNA]</scope>
</reference>
<sequence length="154" mass="17125">MALDLVKLQAHMCGFGVKENVSWKEHVDVDMWWMTRRVAGCLEIAAQVNDENPRDFLAGLATNIGLDNSRAATLALEIQGKRPEALDELLKICRIHNMFPPEENSAEMEMVAAGLEKNLQVAERVHLLTLFRRACTTANIKTAAEALGLNLPDE</sequence>
<comment type="caution">
    <text evidence="1">The sequence shown here is derived from an EMBL/GenBank/DDBJ whole genome shotgun (WGS) entry which is preliminary data.</text>
</comment>
<dbReference type="Proteomes" id="UP000275267">
    <property type="component" value="Unassembled WGS sequence"/>
</dbReference>
<dbReference type="PANTHER" id="PTHR35830:SF1">
    <property type="entry name" value="OS05G0299200 PROTEIN"/>
    <property type="match status" value="1"/>
</dbReference>
<organism evidence="1 2">
    <name type="scientific">Panicum miliaceum</name>
    <name type="common">Proso millet</name>
    <name type="synonym">Broomcorn millet</name>
    <dbReference type="NCBI Taxonomy" id="4540"/>
    <lineage>
        <taxon>Eukaryota</taxon>
        <taxon>Viridiplantae</taxon>
        <taxon>Streptophyta</taxon>
        <taxon>Embryophyta</taxon>
        <taxon>Tracheophyta</taxon>
        <taxon>Spermatophyta</taxon>
        <taxon>Magnoliopsida</taxon>
        <taxon>Liliopsida</taxon>
        <taxon>Poales</taxon>
        <taxon>Poaceae</taxon>
        <taxon>PACMAD clade</taxon>
        <taxon>Panicoideae</taxon>
        <taxon>Panicodae</taxon>
        <taxon>Paniceae</taxon>
        <taxon>Panicinae</taxon>
        <taxon>Panicum</taxon>
        <taxon>Panicum sect. Panicum</taxon>
    </lineage>
</organism>
<dbReference type="AlphaFoldDB" id="A0A3L6SJP4"/>
<evidence type="ECO:0000313" key="2">
    <source>
        <dbReference type="Proteomes" id="UP000275267"/>
    </source>
</evidence>
<evidence type="ECO:0000313" key="1">
    <source>
        <dbReference type="EMBL" id="RLN22365.1"/>
    </source>
</evidence>
<accession>A0A3L6SJP4</accession>
<dbReference type="STRING" id="4540.A0A3L6SJP4"/>
<dbReference type="OrthoDB" id="1898167at2759"/>
<name>A0A3L6SJP4_PANMI</name>
<dbReference type="EMBL" id="PQIB02000004">
    <property type="protein sequence ID" value="RLN22365.1"/>
    <property type="molecule type" value="Genomic_DNA"/>
</dbReference>
<protein>
    <submittedName>
        <fullName evidence="1">Uncharacterized protein</fullName>
    </submittedName>
</protein>
<gene>
    <name evidence="1" type="ORF">C2845_PM07G12760</name>
</gene>
<dbReference type="PANTHER" id="PTHR35830">
    <property type="entry name" value="OS05G0299200 PROTEIN"/>
    <property type="match status" value="1"/>
</dbReference>
<proteinExistence type="predicted"/>